<dbReference type="GO" id="GO:0031640">
    <property type="term" value="P:killing of cells of another organism"/>
    <property type="evidence" value="ECO:0007669"/>
    <property type="project" value="UniProtKB-KW"/>
</dbReference>
<reference evidence="8 9" key="1">
    <citation type="submission" date="2019-03" db="EMBL/GenBank/DDBJ databases">
        <title>New insights into Acidothiobacillus thiooxidans sulfur metabolism through coupled gene expression, solution geochemistry, microscopy and spectroscopy analyses.</title>
        <authorList>
            <person name="Camacho D."/>
            <person name="Frazao R."/>
            <person name="Fouillen A."/>
            <person name="Nanci A."/>
            <person name="Lang B.F."/>
            <person name="Apte S.C."/>
            <person name="Baron C."/>
            <person name="Warren L.A."/>
        </authorList>
    </citation>
    <scope>NUCLEOTIDE SEQUENCE [LARGE SCALE GENOMIC DNA]</scope>
    <source>
        <strain evidence="8 9">ATCC 19377</strain>
    </source>
</reference>
<evidence type="ECO:0000256" key="2">
    <source>
        <dbReference type="ARBA" id="ARBA00022448"/>
    </source>
</evidence>
<comment type="similarity">
    <text evidence="1 7">Belongs to the outer membrane factor (OMF) (TC 1.B.17) family.</text>
</comment>
<dbReference type="EMBL" id="SZUV01000004">
    <property type="protein sequence ID" value="TQN49524.1"/>
    <property type="molecule type" value="Genomic_DNA"/>
</dbReference>
<keyword evidence="4" id="KW-0812">Transmembrane</keyword>
<dbReference type="PIRSF" id="PIRSF001892">
    <property type="entry name" value="CyaE"/>
    <property type="match status" value="1"/>
</dbReference>
<organism evidence="8 9">
    <name type="scientific">Acidithiobacillus thiooxidans ATCC 19377</name>
    <dbReference type="NCBI Taxonomy" id="637390"/>
    <lineage>
        <taxon>Bacteria</taxon>
        <taxon>Pseudomonadati</taxon>
        <taxon>Pseudomonadota</taxon>
        <taxon>Acidithiobacillia</taxon>
        <taxon>Acidithiobacillales</taxon>
        <taxon>Acidithiobacillaceae</taxon>
        <taxon>Acidithiobacillus</taxon>
    </lineage>
</organism>
<dbReference type="PANTHER" id="PTHR30026:SF20">
    <property type="entry name" value="OUTER MEMBRANE PROTEIN TOLC"/>
    <property type="match status" value="1"/>
</dbReference>
<dbReference type="SUPFAM" id="SSF56954">
    <property type="entry name" value="Outer membrane efflux proteins (OEP)"/>
    <property type="match status" value="1"/>
</dbReference>
<proteinExistence type="inferred from homology"/>
<dbReference type="PANTHER" id="PTHR30026">
    <property type="entry name" value="OUTER MEMBRANE PROTEIN TOLC"/>
    <property type="match status" value="1"/>
</dbReference>
<protein>
    <recommendedName>
        <fullName evidence="7">Protein CyaE</fullName>
    </recommendedName>
</protein>
<evidence type="ECO:0000313" key="8">
    <source>
        <dbReference type="EMBL" id="TQN49524.1"/>
    </source>
</evidence>
<dbReference type="GO" id="GO:0009279">
    <property type="term" value="C:cell outer membrane"/>
    <property type="evidence" value="ECO:0007669"/>
    <property type="project" value="UniProtKB-SubCell"/>
</dbReference>
<evidence type="ECO:0000256" key="4">
    <source>
        <dbReference type="ARBA" id="ARBA00022692"/>
    </source>
</evidence>
<evidence type="ECO:0000313" key="9">
    <source>
        <dbReference type="Proteomes" id="UP000315403"/>
    </source>
</evidence>
<dbReference type="Proteomes" id="UP000315403">
    <property type="component" value="Unassembled WGS sequence"/>
</dbReference>
<comment type="caution">
    <text evidence="8">The sequence shown here is derived from an EMBL/GenBank/DDBJ whole genome shotgun (WGS) entry which is preliminary data.</text>
</comment>
<keyword evidence="2 7" id="KW-0813">Transport</keyword>
<name>A0A543PZM0_ACITH</name>
<dbReference type="Gene3D" id="1.20.1600.10">
    <property type="entry name" value="Outer membrane efflux proteins (OEP)"/>
    <property type="match status" value="1"/>
</dbReference>
<sequence>MGTTLCCWGLAASAAPLDTFFSDPFDTQAWLSSGTGAAWSDHALKLPTATRPNNVHFTHQMTLAQLTAYALRHNPATEVAYANLQASAAGLGVATSGYLPTLTLTSSANRSQQNSTAGFAIPALNADSTSLSLSYVLLDFGARAAQRNAAKAQLFISGFDNNLALQNVSLSVTQNYYQLIGEQALVRAYQQTVAEDLASLNTATIQQKSGMATISDVLQAKAALAQAKAELISARAQVRSDQGALAESCGLLANNPIPLQPLNPQVLPPIVTPAVQTLIHYAISHNASVSADAAQILADRADVQSDQAVGLPTLSLGVSGGKRFQNQLSPSQNWSIGVTLTVPIFSGFKDSYQVEEARSQVNSAQASLNEEAQTVSLTVYQDYQTVLGAREAAQAAQLAVASAQASLKAVRAQCKVGLATMVDLLTAQATLTTAQQTQIQDITTGYIDLANLANALGYIEIPHDLTSLQDQS</sequence>
<dbReference type="InterPro" id="IPR028351">
    <property type="entry name" value="CyaE"/>
</dbReference>
<keyword evidence="5 7" id="KW-0472">Membrane</keyword>
<dbReference type="AlphaFoldDB" id="A0A543PZM0"/>
<dbReference type="GO" id="GO:0015562">
    <property type="term" value="F:efflux transmembrane transporter activity"/>
    <property type="evidence" value="ECO:0007669"/>
    <property type="project" value="InterPro"/>
</dbReference>
<evidence type="ECO:0000256" key="3">
    <source>
        <dbReference type="ARBA" id="ARBA00022452"/>
    </source>
</evidence>
<comment type="subcellular location">
    <subcellularLocation>
        <location evidence="7">Cell outer membrane</location>
        <topology evidence="7">Peripheral membrane protein</topology>
    </subcellularLocation>
</comment>
<evidence type="ECO:0000256" key="6">
    <source>
        <dbReference type="ARBA" id="ARBA00023237"/>
    </source>
</evidence>
<keyword evidence="6 7" id="KW-0998">Cell outer membrane</keyword>
<dbReference type="GO" id="GO:0015288">
    <property type="term" value="F:porin activity"/>
    <property type="evidence" value="ECO:0007669"/>
    <property type="project" value="TreeGrafter"/>
</dbReference>
<dbReference type="Pfam" id="PF02321">
    <property type="entry name" value="OEP"/>
    <property type="match status" value="2"/>
</dbReference>
<keyword evidence="7" id="KW-0204">Cytolysis</keyword>
<dbReference type="GO" id="GO:1990281">
    <property type="term" value="C:efflux pump complex"/>
    <property type="evidence" value="ECO:0007669"/>
    <property type="project" value="TreeGrafter"/>
</dbReference>
<dbReference type="InterPro" id="IPR051906">
    <property type="entry name" value="TolC-like"/>
</dbReference>
<keyword evidence="3" id="KW-1134">Transmembrane beta strand</keyword>
<evidence type="ECO:0000256" key="7">
    <source>
        <dbReference type="PIRNR" id="PIRNR001892"/>
    </source>
</evidence>
<evidence type="ECO:0000256" key="1">
    <source>
        <dbReference type="ARBA" id="ARBA00007613"/>
    </source>
</evidence>
<evidence type="ECO:0000256" key="5">
    <source>
        <dbReference type="ARBA" id="ARBA00023136"/>
    </source>
</evidence>
<keyword evidence="7" id="KW-0354">Hemolysis</keyword>
<comment type="function">
    <text evidence="7">CyaE is necessary for transport of calmodulin-sensitive adenylate cyclase-hemolysin (cyclolysin).</text>
</comment>
<accession>A0A543PZM0</accession>
<dbReference type="InterPro" id="IPR003423">
    <property type="entry name" value="OMP_efflux"/>
</dbReference>
<gene>
    <name evidence="8" type="primary">cyaE_3</name>
    <name evidence="8" type="ORF">DLNHIDIE_03175</name>
</gene>